<reference evidence="1" key="1">
    <citation type="submission" date="2019-08" db="EMBL/GenBank/DDBJ databases">
        <authorList>
            <person name="Kucharzyk K."/>
            <person name="Murdoch R.W."/>
            <person name="Higgins S."/>
            <person name="Loffler F."/>
        </authorList>
    </citation>
    <scope>NUCLEOTIDE SEQUENCE</scope>
</reference>
<evidence type="ECO:0008006" key="2">
    <source>
        <dbReference type="Google" id="ProtNLM"/>
    </source>
</evidence>
<name>A0A645CQR8_9ZZZZ</name>
<organism evidence="1">
    <name type="scientific">bioreactor metagenome</name>
    <dbReference type="NCBI Taxonomy" id="1076179"/>
    <lineage>
        <taxon>unclassified sequences</taxon>
        <taxon>metagenomes</taxon>
        <taxon>ecological metagenomes</taxon>
    </lineage>
</organism>
<dbReference type="EMBL" id="VSSQ01029212">
    <property type="protein sequence ID" value="MPM79245.1"/>
    <property type="molecule type" value="Genomic_DNA"/>
</dbReference>
<sequence>MTTARVVAGKLDADSIDKVMLSGGSYLVKVRGAGEVEVDYVFGVKCDAFPAATDDNEFAKAGTVDPVINGEATIAGWVGVGDVSDFYEFTADTPGELGFEIGDIDGRLKVTLYGENGKKLRRVTVDEAGVLFKDIVTPGDGRKYYISVSSADNGKGGENSPYEITMTYRQFEADEGDSISAPQGALASAGSVDGWVGYGDAADYYSVTITADEAGLHQLQLKDVDDKDAKITLYYEGRRIASITGGNGYSDYINLLVGKYTLVVESRDKGKGKYNSDYTVDLKHWTSFGAVKDGSLTIDKINSQRYSAYISVALTAGSYDLNALTAAGFTYELFRNSKGALKAISAKGGTFTVSADDTYYIRLFNATAAAVSGDLTVANNLFGWTPATDDDAAASSIADASAASLLYDGGPAAVCDSAAAALTDSTAGNRKDYTLLA</sequence>
<gene>
    <name evidence="1" type="ORF">SDC9_126278</name>
</gene>
<dbReference type="SUPFAM" id="SSF89260">
    <property type="entry name" value="Collagen-binding domain"/>
    <property type="match status" value="1"/>
</dbReference>
<evidence type="ECO:0000313" key="1">
    <source>
        <dbReference type="EMBL" id="MPM79245.1"/>
    </source>
</evidence>
<accession>A0A645CQR8</accession>
<dbReference type="AlphaFoldDB" id="A0A645CQR8"/>
<dbReference type="Gene3D" id="2.60.120.380">
    <property type="match status" value="2"/>
</dbReference>
<protein>
    <recommendedName>
        <fullName evidence="2">Peptidase C-terminal archaeal/bacterial domain-containing protein</fullName>
    </recommendedName>
</protein>
<comment type="caution">
    <text evidence="1">The sequence shown here is derived from an EMBL/GenBank/DDBJ whole genome shotgun (WGS) entry which is preliminary data.</text>
</comment>
<proteinExistence type="predicted"/>